<organism evidence="2 3">
    <name type="scientific">Geodia barretti</name>
    <name type="common">Barrett's horny sponge</name>
    <dbReference type="NCBI Taxonomy" id="519541"/>
    <lineage>
        <taxon>Eukaryota</taxon>
        <taxon>Metazoa</taxon>
        <taxon>Porifera</taxon>
        <taxon>Demospongiae</taxon>
        <taxon>Heteroscleromorpha</taxon>
        <taxon>Tetractinellida</taxon>
        <taxon>Astrophorina</taxon>
        <taxon>Geodiidae</taxon>
        <taxon>Geodia</taxon>
    </lineage>
</organism>
<keyword evidence="1" id="KW-0812">Transmembrane</keyword>
<dbReference type="AlphaFoldDB" id="A0AA35RQZ5"/>
<feature type="transmembrane region" description="Helical" evidence="1">
    <location>
        <begin position="143"/>
        <end position="166"/>
    </location>
</feature>
<evidence type="ECO:0000313" key="3">
    <source>
        <dbReference type="Proteomes" id="UP001174909"/>
    </source>
</evidence>
<evidence type="ECO:0000313" key="2">
    <source>
        <dbReference type="EMBL" id="CAI8015667.1"/>
    </source>
</evidence>
<sequence length="176" mass="19867">MSADTATRHSTQAVRAPMLVESSDPKIILSLLDGNVLSIDINTGIVLWSLSEDPILSIPDINAYRLNFLPNPQDGSIYFYNNQNLERLPLTIPELVHMSPMRSADGLLYTDGMPRTWSIIHIHPHQLLTEITSTSALLRMTCLFQLILIQVIAQFIVHLVTLICGVKRYNHYHTHV</sequence>
<dbReference type="Proteomes" id="UP001174909">
    <property type="component" value="Unassembled WGS sequence"/>
</dbReference>
<accession>A0AA35RQZ5</accession>
<dbReference type="EMBL" id="CASHTH010001465">
    <property type="protein sequence ID" value="CAI8015667.1"/>
    <property type="molecule type" value="Genomic_DNA"/>
</dbReference>
<protein>
    <submittedName>
        <fullName evidence="2">Serine/threonine-protein kinase/endoribonuclease ire-1</fullName>
    </submittedName>
</protein>
<name>A0AA35RQZ5_GEOBA</name>
<reference evidence="2" key="1">
    <citation type="submission" date="2023-03" db="EMBL/GenBank/DDBJ databases">
        <authorList>
            <person name="Steffen K."/>
            <person name="Cardenas P."/>
        </authorList>
    </citation>
    <scope>NUCLEOTIDE SEQUENCE</scope>
</reference>
<comment type="caution">
    <text evidence="2">The sequence shown here is derived from an EMBL/GenBank/DDBJ whole genome shotgun (WGS) entry which is preliminary data.</text>
</comment>
<gene>
    <name evidence="2" type="ORF">GBAR_LOCUS9661</name>
</gene>
<proteinExistence type="predicted"/>
<dbReference type="GO" id="GO:0016301">
    <property type="term" value="F:kinase activity"/>
    <property type="evidence" value="ECO:0007669"/>
    <property type="project" value="UniProtKB-KW"/>
</dbReference>
<keyword evidence="3" id="KW-1185">Reference proteome</keyword>
<keyword evidence="1" id="KW-1133">Transmembrane helix</keyword>
<keyword evidence="2" id="KW-0418">Kinase</keyword>
<evidence type="ECO:0000256" key="1">
    <source>
        <dbReference type="SAM" id="Phobius"/>
    </source>
</evidence>
<keyword evidence="1" id="KW-0472">Membrane</keyword>
<keyword evidence="2" id="KW-0808">Transferase</keyword>